<keyword evidence="2" id="KW-1185">Reference proteome</keyword>
<evidence type="ECO:0008006" key="3">
    <source>
        <dbReference type="Google" id="ProtNLM"/>
    </source>
</evidence>
<sequence>MNKQELELFYPKNKQHWREWLFNNHHRKDAVWLVFYKKQSDRKTISWSDAVDEALCFGWIDSKVESIDKESYKQYFCQRKPNSTWSKINKEKIEKLISTNQMTKAGFKAVERAKQNGSWTILDQVEALILPEDLKQALAGYKNALEYFDGLSKSNKKMLLYWIISAKRQETRQKRINELAELAGKGQKPKQFR</sequence>
<name>D5BMC2_ZUNPS</name>
<dbReference type="eggNOG" id="COG4430">
    <property type="taxonomic scope" value="Bacteria"/>
</dbReference>
<evidence type="ECO:0000313" key="2">
    <source>
        <dbReference type="Proteomes" id="UP000001654"/>
    </source>
</evidence>
<dbReference type="OrthoDB" id="9796999at2"/>
<proteinExistence type="predicted"/>
<reference evidence="1 2" key="1">
    <citation type="journal article" date="2010" name="BMC Genomics">
        <title>The complete genome of Zunongwangia profunda SM-A87 reveals its adaptation to the deep-sea environment and ecological role in sedimentary organic nitrogen degradation.</title>
        <authorList>
            <person name="Qin Q.L."/>
            <person name="Zhang X.Y."/>
            <person name="Wang X.M."/>
            <person name="Liu G.M."/>
            <person name="Chen X.L."/>
            <person name="Xie B.B."/>
            <person name="Dang H.Y."/>
            <person name="Zhou B.C."/>
            <person name="Yu J."/>
            <person name="Zhang Y.Z."/>
        </authorList>
    </citation>
    <scope>NUCLEOTIDE SEQUENCE [LARGE SCALE GENOMIC DNA]</scope>
    <source>
        <strain evidence="2">DSM 18752 / CCTCC AB 206139 / SM-A87</strain>
    </source>
</reference>
<dbReference type="EMBL" id="CP001650">
    <property type="protein sequence ID" value="ADF54262.1"/>
    <property type="molecule type" value="Genomic_DNA"/>
</dbReference>
<dbReference type="AlphaFoldDB" id="D5BMC2"/>
<dbReference type="STRING" id="655815.ZPR_3958"/>
<gene>
    <name evidence="1" type="ordered locus">ZPR_3958</name>
</gene>
<protein>
    <recommendedName>
        <fullName evidence="3">Bacteriocin-protection protein</fullName>
    </recommendedName>
</protein>
<dbReference type="Pfam" id="PF13376">
    <property type="entry name" value="OmdA"/>
    <property type="match status" value="1"/>
</dbReference>
<dbReference type="KEGG" id="zpr:ZPR_3958"/>
<dbReference type="RefSeq" id="WP_013073346.1">
    <property type="nucleotide sequence ID" value="NC_014041.1"/>
</dbReference>
<dbReference type="HOGENOM" id="CLU_076645_2_0_10"/>
<accession>D5BMC2</accession>
<organism evidence="1 2">
    <name type="scientific">Zunongwangia profunda (strain DSM 18752 / CCTCC AB 206139 / SM-A87)</name>
    <name type="common">Wangia profunda</name>
    <dbReference type="NCBI Taxonomy" id="655815"/>
    <lineage>
        <taxon>Bacteria</taxon>
        <taxon>Pseudomonadati</taxon>
        <taxon>Bacteroidota</taxon>
        <taxon>Flavobacteriia</taxon>
        <taxon>Flavobacteriales</taxon>
        <taxon>Flavobacteriaceae</taxon>
        <taxon>Zunongwangia</taxon>
    </lineage>
</organism>
<evidence type="ECO:0000313" key="1">
    <source>
        <dbReference type="EMBL" id="ADF54262.1"/>
    </source>
</evidence>
<dbReference type="Proteomes" id="UP000001654">
    <property type="component" value="Chromosome"/>
</dbReference>